<dbReference type="InterPro" id="IPR002347">
    <property type="entry name" value="SDR_fam"/>
</dbReference>
<dbReference type="Gene3D" id="3.40.50.720">
    <property type="entry name" value="NAD(P)-binding Rossmann-like Domain"/>
    <property type="match status" value="1"/>
</dbReference>
<dbReference type="PANTHER" id="PTHR44196">
    <property type="entry name" value="DEHYDROGENASE/REDUCTASE SDR FAMILY MEMBER 7B"/>
    <property type="match status" value="1"/>
</dbReference>
<keyword evidence="5" id="KW-1185">Reference proteome</keyword>
<gene>
    <name evidence="4" type="ORF">GCM10023235_69980</name>
</gene>
<dbReference type="RefSeq" id="WP_345700921.1">
    <property type="nucleotide sequence ID" value="NZ_BAABIS010000001.1"/>
</dbReference>
<dbReference type="PANTHER" id="PTHR44196:SF1">
    <property type="entry name" value="DEHYDROGENASE_REDUCTASE SDR FAMILY MEMBER 7B"/>
    <property type="match status" value="1"/>
</dbReference>
<dbReference type="SUPFAM" id="SSF51735">
    <property type="entry name" value="NAD(P)-binding Rossmann-fold domains"/>
    <property type="match status" value="1"/>
</dbReference>
<name>A0ABP9EJV3_9ACTN</name>
<evidence type="ECO:0000313" key="4">
    <source>
        <dbReference type="EMBL" id="GAA4879704.1"/>
    </source>
</evidence>
<evidence type="ECO:0000256" key="2">
    <source>
        <dbReference type="ARBA" id="ARBA00023002"/>
    </source>
</evidence>
<dbReference type="PRINTS" id="PR00080">
    <property type="entry name" value="SDRFAMILY"/>
</dbReference>
<sequence length="256" mass="26905">MGSDDTRQGETPVALITGASSGIGAATADRLAGAGWRLLLSGTDPDRLAEVADRTGGKALPQDLSTPDGPRLLADAALAATGQVDVLVASAGLGWRGPFVQTPPDAVDRMLEVNLGAPLRLARELLPGMLARRHGRIVLLGSMAGQVGVRDETAYAATKAGLAMFAESLWYELRGTGVDVRIVLPGPVDTPFFARRGTPYQRERPRPVSAGKVADSVVATITTRRDRVFVPAWLAGPARIHGLAPGAFRRLADRFG</sequence>
<comment type="similarity">
    <text evidence="1 3">Belongs to the short-chain dehydrogenases/reductases (SDR) family.</text>
</comment>
<keyword evidence="2" id="KW-0560">Oxidoreductase</keyword>
<organism evidence="4 5">
    <name type="scientific">Kitasatospora terrestris</name>
    <dbReference type="NCBI Taxonomy" id="258051"/>
    <lineage>
        <taxon>Bacteria</taxon>
        <taxon>Bacillati</taxon>
        <taxon>Actinomycetota</taxon>
        <taxon>Actinomycetes</taxon>
        <taxon>Kitasatosporales</taxon>
        <taxon>Streptomycetaceae</taxon>
        <taxon>Kitasatospora</taxon>
    </lineage>
</organism>
<reference evidence="5" key="1">
    <citation type="journal article" date="2019" name="Int. J. Syst. Evol. Microbiol.">
        <title>The Global Catalogue of Microorganisms (GCM) 10K type strain sequencing project: providing services to taxonomists for standard genome sequencing and annotation.</title>
        <authorList>
            <consortium name="The Broad Institute Genomics Platform"/>
            <consortium name="The Broad Institute Genome Sequencing Center for Infectious Disease"/>
            <person name="Wu L."/>
            <person name="Ma J."/>
        </authorList>
    </citation>
    <scope>NUCLEOTIDE SEQUENCE [LARGE SCALE GENOMIC DNA]</scope>
    <source>
        <strain evidence="5">JCM 13006</strain>
    </source>
</reference>
<accession>A0ABP9EJV3</accession>
<dbReference type="EMBL" id="BAABIS010000001">
    <property type="protein sequence ID" value="GAA4879704.1"/>
    <property type="molecule type" value="Genomic_DNA"/>
</dbReference>
<proteinExistence type="inferred from homology"/>
<dbReference type="InterPro" id="IPR036291">
    <property type="entry name" value="NAD(P)-bd_dom_sf"/>
</dbReference>
<evidence type="ECO:0000313" key="5">
    <source>
        <dbReference type="Proteomes" id="UP001501752"/>
    </source>
</evidence>
<dbReference type="Pfam" id="PF00106">
    <property type="entry name" value="adh_short"/>
    <property type="match status" value="1"/>
</dbReference>
<evidence type="ECO:0000256" key="1">
    <source>
        <dbReference type="ARBA" id="ARBA00006484"/>
    </source>
</evidence>
<dbReference type="CDD" id="cd05233">
    <property type="entry name" value="SDR_c"/>
    <property type="match status" value="1"/>
</dbReference>
<dbReference type="Proteomes" id="UP001501752">
    <property type="component" value="Unassembled WGS sequence"/>
</dbReference>
<protein>
    <submittedName>
        <fullName evidence="4">SDR family NAD(P)-dependent oxidoreductase</fullName>
    </submittedName>
</protein>
<evidence type="ECO:0000256" key="3">
    <source>
        <dbReference type="RuleBase" id="RU000363"/>
    </source>
</evidence>
<comment type="caution">
    <text evidence="4">The sequence shown here is derived from an EMBL/GenBank/DDBJ whole genome shotgun (WGS) entry which is preliminary data.</text>
</comment>
<dbReference type="PRINTS" id="PR00081">
    <property type="entry name" value="GDHRDH"/>
</dbReference>